<feature type="domain" description="Response regulatory" evidence="9">
    <location>
        <begin position="5"/>
        <end position="119"/>
    </location>
</feature>
<evidence type="ECO:0000256" key="3">
    <source>
        <dbReference type="ARBA" id="ARBA00023015"/>
    </source>
</evidence>
<dbReference type="PROSITE" id="PS00676">
    <property type="entry name" value="SIGMA54_INTERACT_2"/>
    <property type="match status" value="1"/>
</dbReference>
<dbReference type="PRINTS" id="PR01590">
    <property type="entry name" value="HTHFIS"/>
</dbReference>
<gene>
    <name evidence="10" type="ORF">FVW20_09040</name>
</gene>
<dbReference type="InterPro" id="IPR025943">
    <property type="entry name" value="Sigma_54_int_dom_ATP-bd_2"/>
</dbReference>
<keyword evidence="6" id="KW-0597">Phosphoprotein</keyword>
<dbReference type="InterPro" id="IPR009057">
    <property type="entry name" value="Homeodomain-like_sf"/>
</dbReference>
<sequence>MSTATILIVDDDAAHRSMLRTMLRGWGYATEEADDGESAVEKVRQRAWDAVLMDVRMARMDGIAALHRILDWNPATPVLIMTAFSSVDTAVEALRTGAYDYLTKPLDFDVLRHTLARALDHTRLASENRELRERLSSQGGAPGAPHGIIGRSAPMHELVEMIATVAPSEATVLITGESGTGKELVARALHTASHRSAKPLVTVNCAALTETLLESELFGHERGAFTGADRRREGRFVQADGGTLFLDEIGEMPLTLQAKLLRALQEGEVQRVGSDTPLTVDVRVIAATNRDLREEAAAGRFREDLYYRLNVIAVHVPALRERAGDVPLLAAFFLDRYTEKNRKHLKGFTPQAMDLLLRHDWPGNVRELENAIERAVILATGDYVTERELPLHFGGGGSGSIGGGGSGGAGAGNASAEGDGLAPYAGLSLEDLERRAIIATLRETGDNKSEAARRLGITRATLHNKLKKYDLE</sequence>
<evidence type="ECO:0000256" key="6">
    <source>
        <dbReference type="PROSITE-ProRule" id="PRU00169"/>
    </source>
</evidence>
<dbReference type="InterPro" id="IPR002197">
    <property type="entry name" value="HTH_Fis"/>
</dbReference>
<name>A0ABS0J4Q4_9BACT</name>
<evidence type="ECO:0000256" key="4">
    <source>
        <dbReference type="ARBA" id="ARBA00023125"/>
    </source>
</evidence>
<dbReference type="InterPro" id="IPR003593">
    <property type="entry name" value="AAA+_ATPase"/>
</dbReference>
<dbReference type="Pfam" id="PF02954">
    <property type="entry name" value="HTH_8"/>
    <property type="match status" value="1"/>
</dbReference>
<dbReference type="EMBL" id="VRYY01000228">
    <property type="protein sequence ID" value="MBG3877152.1"/>
    <property type="molecule type" value="Genomic_DNA"/>
</dbReference>
<dbReference type="InterPro" id="IPR025944">
    <property type="entry name" value="Sigma_54_int_dom_CS"/>
</dbReference>
<dbReference type="Gene3D" id="1.10.8.60">
    <property type="match status" value="1"/>
</dbReference>
<organism evidence="10 11">
    <name type="scientific">Nitratidesulfovibrio oxamicus</name>
    <dbReference type="NCBI Taxonomy" id="32016"/>
    <lineage>
        <taxon>Bacteria</taxon>
        <taxon>Pseudomonadati</taxon>
        <taxon>Thermodesulfobacteriota</taxon>
        <taxon>Desulfovibrionia</taxon>
        <taxon>Desulfovibrionales</taxon>
        <taxon>Desulfovibrionaceae</taxon>
        <taxon>Nitratidesulfovibrio</taxon>
    </lineage>
</organism>
<evidence type="ECO:0000259" key="9">
    <source>
        <dbReference type="PROSITE" id="PS50110"/>
    </source>
</evidence>
<dbReference type="Pfam" id="PF25601">
    <property type="entry name" value="AAA_lid_14"/>
    <property type="match status" value="1"/>
</dbReference>
<dbReference type="Gene3D" id="1.10.10.60">
    <property type="entry name" value="Homeodomain-like"/>
    <property type="match status" value="1"/>
</dbReference>
<dbReference type="InterPro" id="IPR011006">
    <property type="entry name" value="CheY-like_superfamily"/>
</dbReference>
<feature type="region of interest" description="Disordered" evidence="7">
    <location>
        <begin position="129"/>
        <end position="149"/>
    </location>
</feature>
<dbReference type="PROSITE" id="PS00688">
    <property type="entry name" value="SIGMA54_INTERACT_3"/>
    <property type="match status" value="1"/>
</dbReference>
<accession>A0ABS0J4Q4</accession>
<keyword evidence="4" id="KW-0238">DNA-binding</keyword>
<dbReference type="SUPFAM" id="SSF46689">
    <property type="entry name" value="Homeodomain-like"/>
    <property type="match status" value="1"/>
</dbReference>
<protein>
    <submittedName>
        <fullName evidence="10">Sigma-54-dependent Fis family transcriptional regulator</fullName>
    </submittedName>
</protein>
<dbReference type="SUPFAM" id="SSF52172">
    <property type="entry name" value="CheY-like"/>
    <property type="match status" value="1"/>
</dbReference>
<dbReference type="SMART" id="SM00448">
    <property type="entry name" value="REC"/>
    <property type="match status" value="1"/>
</dbReference>
<dbReference type="SUPFAM" id="SSF52540">
    <property type="entry name" value="P-loop containing nucleoside triphosphate hydrolases"/>
    <property type="match status" value="1"/>
</dbReference>
<feature type="modified residue" description="4-aspartylphosphate" evidence="6">
    <location>
        <position position="54"/>
    </location>
</feature>
<keyword evidence="11" id="KW-1185">Reference proteome</keyword>
<dbReference type="PROSITE" id="PS00675">
    <property type="entry name" value="SIGMA54_INTERACT_1"/>
    <property type="match status" value="1"/>
</dbReference>
<evidence type="ECO:0000256" key="1">
    <source>
        <dbReference type="ARBA" id="ARBA00022741"/>
    </source>
</evidence>
<dbReference type="PROSITE" id="PS50110">
    <property type="entry name" value="RESPONSE_REGULATORY"/>
    <property type="match status" value="1"/>
</dbReference>
<dbReference type="CDD" id="cd00009">
    <property type="entry name" value="AAA"/>
    <property type="match status" value="1"/>
</dbReference>
<proteinExistence type="predicted"/>
<evidence type="ECO:0000313" key="10">
    <source>
        <dbReference type="EMBL" id="MBG3877152.1"/>
    </source>
</evidence>
<dbReference type="PROSITE" id="PS50045">
    <property type="entry name" value="SIGMA54_INTERACT_4"/>
    <property type="match status" value="1"/>
</dbReference>
<feature type="domain" description="Sigma-54 factor interaction" evidence="8">
    <location>
        <begin position="148"/>
        <end position="377"/>
    </location>
</feature>
<keyword evidence="2" id="KW-0067">ATP-binding</keyword>
<keyword evidence="5" id="KW-0804">Transcription</keyword>
<evidence type="ECO:0000256" key="5">
    <source>
        <dbReference type="ARBA" id="ARBA00023163"/>
    </source>
</evidence>
<keyword evidence="3" id="KW-0805">Transcription regulation</keyword>
<evidence type="ECO:0000259" key="8">
    <source>
        <dbReference type="PROSITE" id="PS50045"/>
    </source>
</evidence>
<dbReference type="InterPro" id="IPR058031">
    <property type="entry name" value="AAA_lid_NorR"/>
</dbReference>
<dbReference type="Proteomes" id="UP001194469">
    <property type="component" value="Unassembled WGS sequence"/>
</dbReference>
<dbReference type="Pfam" id="PF00072">
    <property type="entry name" value="Response_reg"/>
    <property type="match status" value="1"/>
</dbReference>
<dbReference type="SMART" id="SM00382">
    <property type="entry name" value="AAA"/>
    <property type="match status" value="1"/>
</dbReference>
<comment type="caution">
    <text evidence="10">The sequence shown here is derived from an EMBL/GenBank/DDBJ whole genome shotgun (WGS) entry which is preliminary data.</text>
</comment>
<dbReference type="InterPro" id="IPR027417">
    <property type="entry name" value="P-loop_NTPase"/>
</dbReference>
<dbReference type="InterPro" id="IPR001789">
    <property type="entry name" value="Sig_transdc_resp-reg_receiver"/>
</dbReference>
<evidence type="ECO:0000256" key="7">
    <source>
        <dbReference type="SAM" id="MobiDB-lite"/>
    </source>
</evidence>
<dbReference type="PANTHER" id="PTHR32071">
    <property type="entry name" value="TRANSCRIPTIONAL REGULATORY PROTEIN"/>
    <property type="match status" value="1"/>
</dbReference>
<dbReference type="InterPro" id="IPR002078">
    <property type="entry name" value="Sigma_54_int"/>
</dbReference>
<dbReference type="Gene3D" id="3.40.50.300">
    <property type="entry name" value="P-loop containing nucleotide triphosphate hydrolases"/>
    <property type="match status" value="1"/>
</dbReference>
<dbReference type="Pfam" id="PF00158">
    <property type="entry name" value="Sigma54_activat"/>
    <property type="match status" value="1"/>
</dbReference>
<evidence type="ECO:0000313" key="11">
    <source>
        <dbReference type="Proteomes" id="UP001194469"/>
    </source>
</evidence>
<evidence type="ECO:0000256" key="2">
    <source>
        <dbReference type="ARBA" id="ARBA00022840"/>
    </source>
</evidence>
<dbReference type="InterPro" id="IPR025662">
    <property type="entry name" value="Sigma_54_int_dom_ATP-bd_1"/>
</dbReference>
<dbReference type="RefSeq" id="WP_196609158.1">
    <property type="nucleotide sequence ID" value="NZ_VRYY01000228.1"/>
</dbReference>
<keyword evidence="1" id="KW-0547">Nucleotide-binding</keyword>
<reference evidence="10 11" key="1">
    <citation type="submission" date="2019-08" db="EMBL/GenBank/DDBJ databases">
        <authorList>
            <person name="Luo N."/>
        </authorList>
    </citation>
    <scope>NUCLEOTIDE SEQUENCE [LARGE SCALE GENOMIC DNA]</scope>
    <source>
        <strain evidence="10 11">NCIMB 9442</strain>
    </source>
</reference>
<dbReference type="Gene3D" id="3.40.50.2300">
    <property type="match status" value="1"/>
</dbReference>
<dbReference type="PANTHER" id="PTHR32071:SF117">
    <property type="entry name" value="PTS-DEPENDENT DIHYDROXYACETONE KINASE OPERON REGULATORY PROTEIN-RELATED"/>
    <property type="match status" value="1"/>
</dbReference>